<keyword evidence="2" id="KW-0472">Membrane</keyword>
<keyword evidence="2" id="KW-0812">Transmembrane</keyword>
<feature type="transmembrane region" description="Helical" evidence="2">
    <location>
        <begin position="161"/>
        <end position="183"/>
    </location>
</feature>
<feature type="transmembrane region" description="Helical" evidence="2">
    <location>
        <begin position="284"/>
        <end position="306"/>
    </location>
</feature>
<feature type="transmembrane region" description="Helical" evidence="2">
    <location>
        <begin position="248"/>
        <end position="272"/>
    </location>
</feature>
<feature type="transmembrane region" description="Helical" evidence="2">
    <location>
        <begin position="135"/>
        <end position="154"/>
    </location>
</feature>
<organism evidence="3 4">
    <name type="scientific">Tricholomella constricta</name>
    <dbReference type="NCBI Taxonomy" id="117010"/>
    <lineage>
        <taxon>Eukaryota</taxon>
        <taxon>Fungi</taxon>
        <taxon>Dikarya</taxon>
        <taxon>Basidiomycota</taxon>
        <taxon>Agaricomycotina</taxon>
        <taxon>Agaricomycetes</taxon>
        <taxon>Agaricomycetidae</taxon>
        <taxon>Agaricales</taxon>
        <taxon>Tricholomatineae</taxon>
        <taxon>Lyophyllaceae</taxon>
        <taxon>Tricholomella</taxon>
    </lineage>
</organism>
<sequence length="390" mass="42705">MVKKEPLGARHQQQFQPPFVAMNPEDSILLQHLGLTFLFDLSSLVGLTLIYGMLVSLTLISIAMLLRRGRPSRRFMLFVNLLAFLLGTLQWAAYLEGFVYKIRATLVELPDYPLDDSRLDAINARLFPGVVIDNWASQLLPLLSDAIIVWRALAFFPNQRWVMAAPLTLLLGGIVTSIVYLGLTSKLASTQAAQVGASAVTANLFASTIALSLATNAVATSLVSYRLWSHRKTMLKSGFQRMSNTQKVMLIVVESGVLFCIFQVVVMALMFAPYEPLSSFDLGSVTTVSIYTLFSAMYPTIIVILASRQRSSVETFGLNPALDLSTGSDGVVRPAAARSELAFQLPGSRQDEDEEAGPGSLEKVIELSERDDNVPGPDVDSEEIRAARLV</sequence>
<evidence type="ECO:0000313" key="4">
    <source>
        <dbReference type="Proteomes" id="UP000565441"/>
    </source>
</evidence>
<evidence type="ECO:0000256" key="2">
    <source>
        <dbReference type="SAM" id="Phobius"/>
    </source>
</evidence>
<dbReference type="AlphaFoldDB" id="A0A8H5M2R9"/>
<evidence type="ECO:0000313" key="3">
    <source>
        <dbReference type="EMBL" id="KAF5378743.1"/>
    </source>
</evidence>
<keyword evidence="2" id="KW-1133">Transmembrane helix</keyword>
<feature type="transmembrane region" description="Helical" evidence="2">
    <location>
        <begin position="75"/>
        <end position="94"/>
    </location>
</feature>
<keyword evidence="4" id="KW-1185">Reference proteome</keyword>
<dbReference type="OrthoDB" id="2744793at2759"/>
<feature type="transmembrane region" description="Helical" evidence="2">
    <location>
        <begin position="203"/>
        <end position="228"/>
    </location>
</feature>
<dbReference type="EMBL" id="JAACJP010000018">
    <property type="protein sequence ID" value="KAF5378743.1"/>
    <property type="molecule type" value="Genomic_DNA"/>
</dbReference>
<accession>A0A8H5M2R9</accession>
<protein>
    <submittedName>
        <fullName evidence="3">Uncharacterized protein</fullName>
    </submittedName>
</protein>
<proteinExistence type="predicted"/>
<name>A0A8H5M2R9_9AGAR</name>
<feature type="transmembrane region" description="Helical" evidence="2">
    <location>
        <begin position="44"/>
        <end position="66"/>
    </location>
</feature>
<reference evidence="3 4" key="1">
    <citation type="journal article" date="2020" name="ISME J.">
        <title>Uncovering the hidden diversity of litter-decomposition mechanisms in mushroom-forming fungi.</title>
        <authorList>
            <person name="Floudas D."/>
            <person name="Bentzer J."/>
            <person name="Ahren D."/>
            <person name="Johansson T."/>
            <person name="Persson P."/>
            <person name="Tunlid A."/>
        </authorList>
    </citation>
    <scope>NUCLEOTIDE SEQUENCE [LARGE SCALE GENOMIC DNA]</scope>
    <source>
        <strain evidence="3 4">CBS 661.87</strain>
    </source>
</reference>
<evidence type="ECO:0000256" key="1">
    <source>
        <dbReference type="SAM" id="MobiDB-lite"/>
    </source>
</evidence>
<dbReference type="Proteomes" id="UP000565441">
    <property type="component" value="Unassembled WGS sequence"/>
</dbReference>
<gene>
    <name evidence="3" type="ORF">D9615_007000</name>
</gene>
<comment type="caution">
    <text evidence="3">The sequence shown here is derived from an EMBL/GenBank/DDBJ whole genome shotgun (WGS) entry which is preliminary data.</text>
</comment>
<feature type="region of interest" description="Disordered" evidence="1">
    <location>
        <begin position="365"/>
        <end position="390"/>
    </location>
</feature>